<feature type="domain" description="NolW-like" evidence="14">
    <location>
        <begin position="342"/>
        <end position="470"/>
    </location>
</feature>
<evidence type="ECO:0000256" key="3">
    <source>
        <dbReference type="ARBA" id="ARBA00022448"/>
    </source>
</evidence>
<feature type="region of interest" description="Disordered" evidence="11">
    <location>
        <begin position="395"/>
        <end position="431"/>
    </location>
</feature>
<dbReference type="PRINTS" id="PR00811">
    <property type="entry name" value="BCTERIALGSPD"/>
</dbReference>
<dbReference type="Pfam" id="PF00263">
    <property type="entry name" value="Secretin"/>
    <property type="match status" value="1"/>
</dbReference>
<dbReference type="InterPro" id="IPR049371">
    <property type="entry name" value="GspD-like_N0"/>
</dbReference>
<name>A0A1I4WVN8_9GAMM</name>
<feature type="domain" description="NolW-like" evidence="14">
    <location>
        <begin position="268"/>
        <end position="335"/>
    </location>
</feature>
<dbReference type="EMBL" id="FOVF01000006">
    <property type="protein sequence ID" value="SFN17256.1"/>
    <property type="molecule type" value="Genomic_DNA"/>
</dbReference>
<feature type="domain" description="NolW-like" evidence="14">
    <location>
        <begin position="201"/>
        <end position="260"/>
    </location>
</feature>
<dbReference type="PANTHER" id="PTHR30332:SF25">
    <property type="entry name" value="SECRETIN XPSD"/>
    <property type="match status" value="1"/>
</dbReference>
<dbReference type="Proteomes" id="UP000198575">
    <property type="component" value="Unassembled WGS sequence"/>
</dbReference>
<keyword evidence="8" id="KW-0472">Membrane</keyword>
<accession>A0A1I4WVN8</accession>
<dbReference type="STRING" id="578942.SAMN05216289_10667"/>
<dbReference type="InterPro" id="IPR004846">
    <property type="entry name" value="T2SS/T3SS_dom"/>
</dbReference>
<feature type="domain" description="GspD-like N0" evidence="15">
    <location>
        <begin position="106"/>
        <end position="170"/>
    </location>
</feature>
<evidence type="ECO:0000256" key="9">
    <source>
        <dbReference type="ARBA" id="ARBA00023237"/>
    </source>
</evidence>
<dbReference type="Gene3D" id="3.55.50.30">
    <property type="match status" value="1"/>
</dbReference>
<keyword evidence="9" id="KW-0998">Cell outer membrane</keyword>
<dbReference type="NCBIfam" id="TIGR02517">
    <property type="entry name" value="type_II_gspD"/>
    <property type="match status" value="1"/>
</dbReference>
<dbReference type="PROSITE" id="PS51257">
    <property type="entry name" value="PROKAR_LIPOPROTEIN"/>
    <property type="match status" value="1"/>
</dbReference>
<gene>
    <name evidence="16" type="ORF">SAMN05216289_10667</name>
</gene>
<evidence type="ECO:0000256" key="11">
    <source>
        <dbReference type="SAM" id="MobiDB-lite"/>
    </source>
</evidence>
<evidence type="ECO:0000256" key="10">
    <source>
        <dbReference type="RuleBase" id="RU004004"/>
    </source>
</evidence>
<evidence type="ECO:0000256" key="12">
    <source>
        <dbReference type="SAM" id="SignalP"/>
    </source>
</evidence>
<keyword evidence="6 12" id="KW-0732">Signal</keyword>
<dbReference type="GO" id="GO:0009279">
    <property type="term" value="C:cell outer membrane"/>
    <property type="evidence" value="ECO:0007669"/>
    <property type="project" value="UniProtKB-SubCell"/>
</dbReference>
<evidence type="ECO:0000259" key="15">
    <source>
        <dbReference type="Pfam" id="PF21305"/>
    </source>
</evidence>
<sequence>MSSRIIYLSIALAFTLLSGCSTLPAARGDSARSAAADAPLTTDTFAAKSSTRTESADAGIDMGAGEEKSFEPPKPEIQLGTGKFIDEKAASRPIPGPGAEGQVDFNFENNPIQAVVKAILGDLLQQNYTIAPNVGGNVSFSTAKPIRADQAMSVLEMLLSWTGNTLIYKDGRYTVLQIKDALPGNLTPRTAPPNLARGYEVRVFPLRYVSPSEMAKLLKPYAKADAFINIDTARSMLVLAGTASELSNYAQTIEIFDVDWLKGMSIGVFTLQRVEVGTLMPELEKVFGSAGESPLAGMFRFIPIERSNAIIAITAQPEYLKQAEEWLKRLDRAGDESSTQLFVYDVKNIKSTDLADYLGQIFLGSSGGGGSRRTDTSGAVAPGLAAATIGNAAATNATGSRGGGSPRRSSRFGGSSGNASTGAAAGPISGTDSDIRITAVEESNQLLVMATPAEWDSMQAAIRRLDITPLQVHIETKILEVTLSGDLQYGVKWWFSGLTGENYGGVYENDQGRAYPNPLDRHRGLGGAAATPTAAGSNIFASYLNSKFQVALSALQSSGQAKVLSAPSLMVMNNQEAQINVGTRIPVQTQSIIGLGSVTNTGTGNTTTQTGIGNTSYLDTGVILQVKPRVNPGGLVYMEVSQEVSKPGAVGASGNPPINTRTLDTSIAVQSGDTILLGGLISEDDQTAEDGVPGLSRIPVLGKLFGSTKKGRQRTELIVLITPQVVNNSDEAREVTEEYKRQFQSLAPLRAQMRKTPSTVEEPQQ</sequence>
<evidence type="ECO:0000256" key="2">
    <source>
        <dbReference type="ARBA" id="ARBA00006980"/>
    </source>
</evidence>
<dbReference type="GO" id="GO:0015627">
    <property type="term" value="C:type II protein secretion system complex"/>
    <property type="evidence" value="ECO:0007669"/>
    <property type="project" value="InterPro"/>
</dbReference>
<feature type="chain" id="PRO_5011762352" evidence="12">
    <location>
        <begin position="26"/>
        <end position="765"/>
    </location>
</feature>
<protein>
    <submittedName>
        <fullName evidence="16">Type II secretion system protein D (GspD)</fullName>
    </submittedName>
</protein>
<dbReference type="PROSITE" id="PS00875">
    <property type="entry name" value="T2SP_D"/>
    <property type="match status" value="1"/>
</dbReference>
<evidence type="ECO:0000256" key="5">
    <source>
        <dbReference type="ARBA" id="ARBA00022692"/>
    </source>
</evidence>
<keyword evidence="17" id="KW-1185">Reference proteome</keyword>
<organism evidence="16 17">
    <name type="scientific">Dokdonella immobilis</name>
    <dbReference type="NCBI Taxonomy" id="578942"/>
    <lineage>
        <taxon>Bacteria</taxon>
        <taxon>Pseudomonadati</taxon>
        <taxon>Pseudomonadota</taxon>
        <taxon>Gammaproteobacteria</taxon>
        <taxon>Lysobacterales</taxon>
        <taxon>Rhodanobacteraceae</taxon>
        <taxon>Dokdonella</taxon>
    </lineage>
</organism>
<dbReference type="InterPro" id="IPR013356">
    <property type="entry name" value="T2SS_GspD"/>
</dbReference>
<reference evidence="16 17" key="1">
    <citation type="submission" date="2016-10" db="EMBL/GenBank/DDBJ databases">
        <authorList>
            <person name="de Groot N.N."/>
        </authorList>
    </citation>
    <scope>NUCLEOTIDE SEQUENCE [LARGE SCALE GENOMIC DNA]</scope>
    <source>
        <strain evidence="16 17">CGMCC 1.7659</strain>
    </source>
</reference>
<keyword evidence="5" id="KW-0812">Transmembrane</keyword>
<evidence type="ECO:0000313" key="17">
    <source>
        <dbReference type="Proteomes" id="UP000198575"/>
    </source>
</evidence>
<evidence type="ECO:0000259" key="13">
    <source>
        <dbReference type="Pfam" id="PF00263"/>
    </source>
</evidence>
<evidence type="ECO:0000256" key="4">
    <source>
        <dbReference type="ARBA" id="ARBA00022452"/>
    </source>
</evidence>
<dbReference type="InterPro" id="IPR001775">
    <property type="entry name" value="GspD/PilQ"/>
</dbReference>
<dbReference type="GO" id="GO:0015628">
    <property type="term" value="P:protein secretion by the type II secretion system"/>
    <property type="evidence" value="ECO:0007669"/>
    <property type="project" value="InterPro"/>
</dbReference>
<dbReference type="Gene3D" id="3.30.1370.120">
    <property type="match status" value="3"/>
</dbReference>
<dbReference type="PANTHER" id="PTHR30332">
    <property type="entry name" value="PROBABLE GENERAL SECRETION PATHWAY PROTEIN D"/>
    <property type="match status" value="1"/>
</dbReference>
<comment type="similarity">
    <text evidence="2">Belongs to the bacterial secretin family. GSP D subfamily.</text>
</comment>
<dbReference type="Pfam" id="PF03958">
    <property type="entry name" value="Secretin_N"/>
    <property type="match status" value="3"/>
</dbReference>
<keyword evidence="3 10" id="KW-0813">Transport</keyword>
<dbReference type="InterPro" id="IPR005644">
    <property type="entry name" value="NolW-like"/>
</dbReference>
<feature type="compositionally biased region" description="Low complexity" evidence="11">
    <location>
        <begin position="411"/>
        <end position="426"/>
    </location>
</feature>
<comment type="subcellular location">
    <subcellularLocation>
        <location evidence="1 10">Cell outer membrane</location>
    </subcellularLocation>
</comment>
<evidence type="ECO:0000259" key="14">
    <source>
        <dbReference type="Pfam" id="PF03958"/>
    </source>
</evidence>
<feature type="domain" description="Type II/III secretion system secretin-like" evidence="13">
    <location>
        <begin position="554"/>
        <end position="726"/>
    </location>
</feature>
<dbReference type="RefSeq" id="WP_245778825.1">
    <property type="nucleotide sequence ID" value="NZ_FOVF01000006.1"/>
</dbReference>
<feature type="signal peptide" evidence="12">
    <location>
        <begin position="1"/>
        <end position="25"/>
    </location>
</feature>
<evidence type="ECO:0000256" key="7">
    <source>
        <dbReference type="ARBA" id="ARBA00022927"/>
    </source>
</evidence>
<evidence type="ECO:0000256" key="8">
    <source>
        <dbReference type="ARBA" id="ARBA00023136"/>
    </source>
</evidence>
<dbReference type="Pfam" id="PF21305">
    <property type="entry name" value="type_II_gspD_N0"/>
    <property type="match status" value="1"/>
</dbReference>
<evidence type="ECO:0000313" key="16">
    <source>
        <dbReference type="EMBL" id="SFN17256.1"/>
    </source>
</evidence>
<dbReference type="InterPro" id="IPR004845">
    <property type="entry name" value="T2SS_GspD_CS"/>
</dbReference>
<dbReference type="AlphaFoldDB" id="A0A1I4WVN8"/>
<dbReference type="InterPro" id="IPR038591">
    <property type="entry name" value="NolW-like_sf"/>
</dbReference>
<evidence type="ECO:0000256" key="6">
    <source>
        <dbReference type="ARBA" id="ARBA00022729"/>
    </source>
</evidence>
<keyword evidence="7" id="KW-0653">Protein transport</keyword>
<keyword evidence="4" id="KW-1134">Transmembrane beta strand</keyword>
<proteinExistence type="inferred from homology"/>
<dbReference type="InterPro" id="IPR050810">
    <property type="entry name" value="Bact_Secretion_Sys_Channel"/>
</dbReference>
<evidence type="ECO:0000256" key="1">
    <source>
        <dbReference type="ARBA" id="ARBA00004442"/>
    </source>
</evidence>